<dbReference type="EMBL" id="RCHU01000217">
    <property type="protein sequence ID" value="TKS11078.1"/>
    <property type="molecule type" value="Genomic_DNA"/>
</dbReference>
<organism evidence="8">
    <name type="scientific">Populus alba</name>
    <name type="common">White poplar</name>
    <dbReference type="NCBI Taxonomy" id="43335"/>
    <lineage>
        <taxon>Eukaryota</taxon>
        <taxon>Viridiplantae</taxon>
        <taxon>Streptophyta</taxon>
        <taxon>Embryophyta</taxon>
        <taxon>Tracheophyta</taxon>
        <taxon>Spermatophyta</taxon>
        <taxon>Magnoliopsida</taxon>
        <taxon>eudicotyledons</taxon>
        <taxon>Gunneridae</taxon>
        <taxon>Pentapetalae</taxon>
        <taxon>rosids</taxon>
        <taxon>fabids</taxon>
        <taxon>Malpighiales</taxon>
        <taxon>Salicaceae</taxon>
        <taxon>Saliceae</taxon>
        <taxon>Populus</taxon>
    </lineage>
</organism>
<evidence type="ECO:0000256" key="4">
    <source>
        <dbReference type="ARBA" id="ARBA00022701"/>
    </source>
</evidence>
<dbReference type="GO" id="GO:0005874">
    <property type="term" value="C:microtubule"/>
    <property type="evidence" value="ECO:0007669"/>
    <property type="project" value="UniProtKB-KW"/>
</dbReference>
<feature type="compositionally biased region" description="Basic residues" evidence="6">
    <location>
        <begin position="386"/>
        <end position="395"/>
    </location>
</feature>
<gene>
    <name evidence="8" type="ORF">D5086_0000076800</name>
</gene>
<dbReference type="InterPro" id="IPR044833">
    <property type="entry name" value="WDL5/6"/>
</dbReference>
<proteinExistence type="inferred from homology"/>
<feature type="domain" description="TPX2 C-terminal" evidence="7">
    <location>
        <begin position="258"/>
        <end position="333"/>
    </location>
</feature>
<keyword evidence="3" id="KW-0963">Cytoplasm</keyword>
<protein>
    <recommendedName>
        <fullName evidence="7">TPX2 C-terminal domain-containing protein</fullName>
    </recommendedName>
</protein>
<evidence type="ECO:0000256" key="6">
    <source>
        <dbReference type="SAM" id="MobiDB-lite"/>
    </source>
</evidence>
<reference evidence="8" key="1">
    <citation type="submission" date="2018-10" db="EMBL/GenBank/DDBJ databases">
        <title>Population genomic analysis revealed the cold adaptation of white poplar.</title>
        <authorList>
            <person name="Liu Y.-J."/>
        </authorList>
    </citation>
    <scope>NUCLEOTIDE SEQUENCE [LARGE SCALE GENOMIC DNA]</scope>
    <source>
        <strain evidence="8">PAL-ZL1</strain>
    </source>
</reference>
<name>A0A4U5QK65_POPAL</name>
<dbReference type="InterPro" id="IPR027329">
    <property type="entry name" value="TPX2_C"/>
</dbReference>
<evidence type="ECO:0000256" key="2">
    <source>
        <dbReference type="ARBA" id="ARBA00005885"/>
    </source>
</evidence>
<evidence type="ECO:0000256" key="1">
    <source>
        <dbReference type="ARBA" id="ARBA00004245"/>
    </source>
</evidence>
<feature type="compositionally biased region" description="Polar residues" evidence="6">
    <location>
        <begin position="144"/>
        <end position="156"/>
    </location>
</feature>
<feature type="compositionally biased region" description="Polar residues" evidence="6">
    <location>
        <begin position="420"/>
        <end position="440"/>
    </location>
</feature>
<accession>A0A4U5QK65</accession>
<evidence type="ECO:0000259" key="7">
    <source>
        <dbReference type="Pfam" id="PF06886"/>
    </source>
</evidence>
<feature type="compositionally biased region" description="Polar residues" evidence="6">
    <location>
        <begin position="355"/>
        <end position="365"/>
    </location>
</feature>
<dbReference type="PANTHER" id="PTHR31358">
    <property type="entry name" value="PROTEIN WVD2-LIKE 4"/>
    <property type="match status" value="1"/>
</dbReference>
<dbReference type="Pfam" id="PF06886">
    <property type="entry name" value="TPX2"/>
    <property type="match status" value="1"/>
</dbReference>
<dbReference type="GO" id="GO:0008017">
    <property type="term" value="F:microtubule binding"/>
    <property type="evidence" value="ECO:0007669"/>
    <property type="project" value="InterPro"/>
</dbReference>
<keyword evidence="4" id="KW-0493">Microtubule</keyword>
<comment type="subcellular location">
    <subcellularLocation>
        <location evidence="1">Cytoplasm</location>
        <location evidence="1">Cytoskeleton</location>
    </subcellularLocation>
</comment>
<feature type="compositionally biased region" description="Basic residues" evidence="6">
    <location>
        <begin position="339"/>
        <end position="348"/>
    </location>
</feature>
<feature type="region of interest" description="Disordered" evidence="6">
    <location>
        <begin position="120"/>
        <end position="207"/>
    </location>
</feature>
<sequence length="475" mass="51549">MITWCAWPLLPITKDLAFNCSYTTLVESFDFRCTRLESLMDSDNHLFADDGLETVHQNGVHEQSAAAGEDGVVSNNFSGSMGNTFKVDDCTNDNLSTREVEGELKVYVGINGFSVSKEGEAKVKDADKSEKARSQKGSGKSGNAKPSNPKNISATQVKGKDGRDAVAQTAVSNGSVAVNSQLKQPLKSNSINEGQGQASKQSGKSDEVLSAGLVEKAKLKPLNKGPVVKAEGETESTLSPTAEDAKPRKFGTLPNYGFSFKCDERAEKRKEFYTKLEEKIHAKEVEKSTLQAKSKETQEAEIKLFRKSLAFKATPMPSFYQEPAPPKVELKKIPTTRAKSPKLGRKKSPSPADSEGNNSQSNRSGRLSLDEKISSKIPIRGLSPAHPKKPQRKSLPKLPSEKINLYANDEKSKFPKASSEENTTLSDQTNEGVSANQEQEAVSKNEASEFLPPKEEVVVQEEAATLVKGPIALAV</sequence>
<evidence type="ECO:0000256" key="3">
    <source>
        <dbReference type="ARBA" id="ARBA00022490"/>
    </source>
</evidence>
<evidence type="ECO:0000256" key="5">
    <source>
        <dbReference type="ARBA" id="ARBA00023212"/>
    </source>
</evidence>
<keyword evidence="5" id="KW-0206">Cytoskeleton</keyword>
<comment type="caution">
    <text evidence="8">The sequence shown here is derived from an EMBL/GenBank/DDBJ whole genome shotgun (WGS) entry which is preliminary data.</text>
</comment>
<evidence type="ECO:0000313" key="8">
    <source>
        <dbReference type="EMBL" id="TKS11078.1"/>
    </source>
</evidence>
<feature type="region of interest" description="Disordered" evidence="6">
    <location>
        <begin position="315"/>
        <end position="449"/>
    </location>
</feature>
<feature type="compositionally biased region" description="Polar residues" evidence="6">
    <location>
        <begin position="169"/>
        <end position="202"/>
    </location>
</feature>
<comment type="similarity">
    <text evidence="2">Belongs to the TPX2 family.</text>
</comment>
<dbReference type="PANTHER" id="PTHR31358:SF29">
    <property type="entry name" value="PROTEIN WVD2-LIKE 5-RELATED"/>
    <property type="match status" value="1"/>
</dbReference>
<dbReference type="STRING" id="43335.A0A4U5QK65"/>
<feature type="region of interest" description="Disordered" evidence="6">
    <location>
        <begin position="220"/>
        <end position="250"/>
    </location>
</feature>
<feature type="compositionally biased region" description="Basic and acidic residues" evidence="6">
    <location>
        <begin position="120"/>
        <end position="133"/>
    </location>
</feature>
<dbReference type="AlphaFoldDB" id="A0A4U5QK65"/>